<evidence type="ECO:0000256" key="7">
    <source>
        <dbReference type="SAM" id="Phobius"/>
    </source>
</evidence>
<evidence type="ECO:0000256" key="4">
    <source>
        <dbReference type="ARBA" id="ARBA00022989"/>
    </source>
</evidence>
<keyword evidence="3 7" id="KW-0812">Transmembrane</keyword>
<feature type="transmembrane region" description="Helical" evidence="7">
    <location>
        <begin position="257"/>
        <end position="279"/>
    </location>
</feature>
<comment type="subcellular location">
    <subcellularLocation>
        <location evidence="1">Cell membrane</location>
        <topology evidence="1">Multi-pass membrane protein</topology>
    </subcellularLocation>
</comment>
<evidence type="ECO:0000313" key="10">
    <source>
        <dbReference type="Proteomes" id="UP001595975"/>
    </source>
</evidence>
<keyword evidence="2" id="KW-1003">Cell membrane</keyword>
<feature type="transmembrane region" description="Helical" evidence="7">
    <location>
        <begin position="350"/>
        <end position="375"/>
    </location>
</feature>
<keyword evidence="10" id="KW-1185">Reference proteome</keyword>
<evidence type="ECO:0000256" key="3">
    <source>
        <dbReference type="ARBA" id="ARBA00022692"/>
    </source>
</evidence>
<dbReference type="InterPro" id="IPR011701">
    <property type="entry name" value="MFS"/>
</dbReference>
<dbReference type="InterPro" id="IPR020846">
    <property type="entry name" value="MFS_dom"/>
</dbReference>
<comment type="caution">
    <text evidence="9">The sequence shown here is derived from an EMBL/GenBank/DDBJ whole genome shotgun (WGS) entry which is preliminary data.</text>
</comment>
<sequence length="440" mass="42211">MTTTADLAADAARPAPAALPASYLRWLAGTQLGALGDAALYFALGWAAAAHGGGAAGLVLTVITVARTALVLVGGAVADRLGVRRVMLAGDAVMLAATLALAVVAGGWGSPLPVLVLAAAVIGVVDAFYLPASGAMPRLLVDAEQLPRALALRQAGGQLAGLLGAPLGGALIALGGLPGVALVDAASFAVVLLVLLFLPVRDPRRLPTAERGPDGPDGSREPDEPQEAQGVREARGLLGEAAAGVRLAAGDRLLREALLLTGAAAGALLPVVSLLGPLLARGAGWSAGAAGLVAGAQGAGVLVVAALLARRGGAGSGAASRSGAGVGAAVGLCAAAVGIALLAAAPVPAVAVLGGVVTGAGSGLFAGRIGPLVLAAAPDSHLSRVQALLTLVQSAALVVSTGALGLLADSVGPRAPMALCALATGAAGLLALASPVLRRA</sequence>
<dbReference type="RefSeq" id="WP_380227852.1">
    <property type="nucleotide sequence ID" value="NZ_JBHSOF010000036.1"/>
</dbReference>
<evidence type="ECO:0000256" key="2">
    <source>
        <dbReference type="ARBA" id="ARBA00022475"/>
    </source>
</evidence>
<evidence type="ECO:0000256" key="1">
    <source>
        <dbReference type="ARBA" id="ARBA00004651"/>
    </source>
</evidence>
<evidence type="ECO:0000259" key="8">
    <source>
        <dbReference type="PROSITE" id="PS50850"/>
    </source>
</evidence>
<dbReference type="Gene3D" id="1.20.1250.20">
    <property type="entry name" value="MFS general substrate transporter like domains"/>
    <property type="match status" value="1"/>
</dbReference>
<proteinExistence type="predicted"/>
<name>A0ABW0X8Y1_9ACTN</name>
<dbReference type="InterPro" id="IPR036259">
    <property type="entry name" value="MFS_trans_sf"/>
</dbReference>
<dbReference type="Proteomes" id="UP001595975">
    <property type="component" value="Unassembled WGS sequence"/>
</dbReference>
<feature type="compositionally biased region" description="Basic and acidic residues" evidence="6">
    <location>
        <begin position="206"/>
        <end position="223"/>
    </location>
</feature>
<feature type="transmembrane region" description="Helical" evidence="7">
    <location>
        <begin position="114"/>
        <end position="134"/>
    </location>
</feature>
<feature type="transmembrane region" description="Helical" evidence="7">
    <location>
        <begin position="285"/>
        <end position="309"/>
    </location>
</feature>
<dbReference type="PANTHER" id="PTHR23513:SF17">
    <property type="entry name" value="MEMBRANE PROTEIN"/>
    <property type="match status" value="1"/>
</dbReference>
<reference evidence="10" key="1">
    <citation type="journal article" date="2019" name="Int. J. Syst. Evol. Microbiol.">
        <title>The Global Catalogue of Microorganisms (GCM) 10K type strain sequencing project: providing services to taxonomists for standard genome sequencing and annotation.</title>
        <authorList>
            <consortium name="The Broad Institute Genomics Platform"/>
            <consortium name="The Broad Institute Genome Sequencing Center for Infectious Disease"/>
            <person name="Wu L."/>
            <person name="Ma J."/>
        </authorList>
    </citation>
    <scope>NUCLEOTIDE SEQUENCE [LARGE SCALE GENOMIC DNA]</scope>
    <source>
        <strain evidence="10">CGMCC 4.1437</strain>
    </source>
</reference>
<gene>
    <name evidence="9" type="ORF">ACFP3U_24810</name>
</gene>
<feature type="transmembrane region" description="Helical" evidence="7">
    <location>
        <begin position="155"/>
        <end position="174"/>
    </location>
</feature>
<keyword evidence="4 7" id="KW-1133">Transmembrane helix</keyword>
<evidence type="ECO:0000256" key="6">
    <source>
        <dbReference type="SAM" id="MobiDB-lite"/>
    </source>
</evidence>
<feature type="transmembrane region" description="Helical" evidence="7">
    <location>
        <begin position="387"/>
        <end position="408"/>
    </location>
</feature>
<dbReference type="Pfam" id="PF07690">
    <property type="entry name" value="MFS_1"/>
    <property type="match status" value="1"/>
</dbReference>
<dbReference type="SUPFAM" id="SSF103473">
    <property type="entry name" value="MFS general substrate transporter"/>
    <property type="match status" value="1"/>
</dbReference>
<dbReference type="PANTHER" id="PTHR23513">
    <property type="entry name" value="INTEGRAL MEMBRANE EFFLUX PROTEIN-RELATED"/>
    <property type="match status" value="1"/>
</dbReference>
<feature type="transmembrane region" description="Helical" evidence="7">
    <location>
        <begin position="321"/>
        <end position="344"/>
    </location>
</feature>
<feature type="transmembrane region" description="Helical" evidence="7">
    <location>
        <begin position="86"/>
        <end position="108"/>
    </location>
</feature>
<feature type="transmembrane region" description="Helical" evidence="7">
    <location>
        <begin position="414"/>
        <end position="437"/>
    </location>
</feature>
<feature type="domain" description="Major facilitator superfamily (MFS) profile" evidence="8">
    <location>
        <begin position="17"/>
        <end position="440"/>
    </location>
</feature>
<feature type="region of interest" description="Disordered" evidence="6">
    <location>
        <begin position="206"/>
        <end position="231"/>
    </location>
</feature>
<accession>A0ABW0X8Y1</accession>
<protein>
    <submittedName>
        <fullName evidence="9">MFS transporter</fullName>
    </submittedName>
</protein>
<keyword evidence="5 7" id="KW-0472">Membrane</keyword>
<evidence type="ECO:0000256" key="5">
    <source>
        <dbReference type="ARBA" id="ARBA00023136"/>
    </source>
</evidence>
<dbReference type="PROSITE" id="PS50850">
    <property type="entry name" value="MFS"/>
    <property type="match status" value="1"/>
</dbReference>
<organism evidence="9 10">
    <name type="scientific">Kitasatospora misakiensis</name>
    <dbReference type="NCBI Taxonomy" id="67330"/>
    <lineage>
        <taxon>Bacteria</taxon>
        <taxon>Bacillati</taxon>
        <taxon>Actinomycetota</taxon>
        <taxon>Actinomycetes</taxon>
        <taxon>Kitasatosporales</taxon>
        <taxon>Streptomycetaceae</taxon>
        <taxon>Kitasatospora</taxon>
    </lineage>
</organism>
<feature type="transmembrane region" description="Helical" evidence="7">
    <location>
        <begin position="180"/>
        <end position="198"/>
    </location>
</feature>
<dbReference type="EMBL" id="JBHSOF010000036">
    <property type="protein sequence ID" value="MFC5666183.1"/>
    <property type="molecule type" value="Genomic_DNA"/>
</dbReference>
<evidence type="ECO:0000313" key="9">
    <source>
        <dbReference type="EMBL" id="MFC5666183.1"/>
    </source>
</evidence>